<feature type="region of interest" description="Disordered" evidence="1">
    <location>
        <begin position="503"/>
        <end position="551"/>
    </location>
</feature>
<feature type="compositionally biased region" description="Polar residues" evidence="1">
    <location>
        <begin position="32"/>
        <end position="41"/>
    </location>
</feature>
<feature type="region of interest" description="Disordered" evidence="1">
    <location>
        <begin position="1"/>
        <end position="102"/>
    </location>
</feature>
<proteinExistence type="predicted"/>
<organism evidence="3 4">
    <name type="scientific">Protea cynaroides</name>
    <dbReference type="NCBI Taxonomy" id="273540"/>
    <lineage>
        <taxon>Eukaryota</taxon>
        <taxon>Viridiplantae</taxon>
        <taxon>Streptophyta</taxon>
        <taxon>Embryophyta</taxon>
        <taxon>Tracheophyta</taxon>
        <taxon>Spermatophyta</taxon>
        <taxon>Magnoliopsida</taxon>
        <taxon>Proteales</taxon>
        <taxon>Proteaceae</taxon>
        <taxon>Protea</taxon>
    </lineage>
</organism>
<accession>A0A9Q0JX38</accession>
<feature type="compositionally biased region" description="Basic and acidic residues" evidence="1">
    <location>
        <begin position="223"/>
        <end position="244"/>
    </location>
</feature>
<feature type="compositionally biased region" description="Low complexity" evidence="1">
    <location>
        <begin position="42"/>
        <end position="59"/>
    </location>
</feature>
<evidence type="ECO:0000256" key="1">
    <source>
        <dbReference type="SAM" id="MobiDB-lite"/>
    </source>
</evidence>
<dbReference type="GO" id="GO:0031047">
    <property type="term" value="P:regulatory ncRNA-mediated gene silencing"/>
    <property type="evidence" value="ECO:0007669"/>
    <property type="project" value="InterPro"/>
</dbReference>
<feature type="region of interest" description="Disordered" evidence="1">
    <location>
        <begin position="211"/>
        <end position="282"/>
    </location>
</feature>
<evidence type="ECO:0000313" key="3">
    <source>
        <dbReference type="EMBL" id="KAJ4955051.1"/>
    </source>
</evidence>
<evidence type="ECO:0000259" key="2">
    <source>
        <dbReference type="Pfam" id="PF03468"/>
    </source>
</evidence>
<dbReference type="InterPro" id="IPR038588">
    <property type="entry name" value="XS_domain_sf"/>
</dbReference>
<dbReference type="InterPro" id="IPR005380">
    <property type="entry name" value="XS_domain"/>
</dbReference>
<protein>
    <recommendedName>
        <fullName evidence="2">XS domain-containing protein</fullName>
    </recommendedName>
</protein>
<sequence>MKQNEKMTAGSNPKGSSQKSSSSSSHRKSRWESANNSNPDHNSASASEPKPSKASSNSKYDAAAPGPSMLPLGSIPSSEPVSYPPAGAGAPFHLPEPTGDPFPFPDPAAMGPPPPPAYGFHMLERRTIVLADDSVRSYFALPPGYQDFPSVNRLLSLGSGGHRTEPGGLGLGFDKHFPHGGLSPEGGFRRDGNEPFGRVGPVGGQFDYWNSLGLDGRVPPEGSGKRKYGDENERDGRESDEFARQRPQFSRFGNPSLNPAGDRADYLSGKGSTLDSNRGVDDVSLRSSKHMRLGGDYNDVPSRNGVDDVGLGLKYPDVDPHALKKAFLSYAKLINENASQRKNYLEDGKHGPLQCVACGRTSKDFPDMHGLIMHAFNSQNSDLHVDHLGLHKALCILMGWNYAKPPENSKAYQLLSADEAAASMDDLIMWPPTVIIQNTNSEKGNKAMENKLRDLGFGGGKVKSLYGKDGHLGITLVKYAADQSGLKEAIRLAEFFERDNHGRQGWARAQSSQSGKDDENNPNLVKRAEVNSSHRINIDVNRSDDGRKNTNNQVSRKLRSWFLLSELYPFGVANDQL</sequence>
<dbReference type="PANTHER" id="PTHR46619">
    <property type="entry name" value="RNA RECOGNITION MOTIF XS DOMAIN PROTEIN-RELATED"/>
    <property type="match status" value="1"/>
</dbReference>
<evidence type="ECO:0000313" key="4">
    <source>
        <dbReference type="Proteomes" id="UP001141806"/>
    </source>
</evidence>
<dbReference type="AlphaFoldDB" id="A0A9Q0JX38"/>
<dbReference type="Proteomes" id="UP001141806">
    <property type="component" value="Unassembled WGS sequence"/>
</dbReference>
<dbReference type="Pfam" id="PF03468">
    <property type="entry name" value="XS"/>
    <property type="match status" value="1"/>
</dbReference>
<dbReference type="Gene3D" id="3.30.70.2890">
    <property type="entry name" value="XS domain"/>
    <property type="match status" value="1"/>
</dbReference>
<name>A0A9Q0JX38_9MAGN</name>
<reference evidence="3" key="1">
    <citation type="journal article" date="2023" name="Plant J.">
        <title>The genome of the king protea, Protea cynaroides.</title>
        <authorList>
            <person name="Chang J."/>
            <person name="Duong T.A."/>
            <person name="Schoeman C."/>
            <person name="Ma X."/>
            <person name="Roodt D."/>
            <person name="Barker N."/>
            <person name="Li Z."/>
            <person name="Van de Peer Y."/>
            <person name="Mizrachi E."/>
        </authorList>
    </citation>
    <scope>NUCLEOTIDE SEQUENCE</scope>
    <source>
        <tissue evidence="3">Young leaves</tissue>
    </source>
</reference>
<dbReference type="EMBL" id="JAMYWD010000011">
    <property type="protein sequence ID" value="KAJ4955051.1"/>
    <property type="molecule type" value="Genomic_DNA"/>
</dbReference>
<feature type="compositionally biased region" description="Low complexity" evidence="1">
    <location>
        <begin position="11"/>
        <end position="24"/>
    </location>
</feature>
<feature type="domain" description="XS" evidence="2">
    <location>
        <begin position="425"/>
        <end position="514"/>
    </location>
</feature>
<gene>
    <name evidence="3" type="ORF">NE237_011834</name>
</gene>
<dbReference type="OrthoDB" id="1915348at2759"/>
<dbReference type="PANTHER" id="PTHR46619:SF3">
    <property type="entry name" value="RNA RECOGNITION MOTIF XS DOMAIN PROTEIN"/>
    <property type="match status" value="1"/>
</dbReference>
<keyword evidence="4" id="KW-1185">Reference proteome</keyword>
<comment type="caution">
    <text evidence="3">The sequence shown here is derived from an EMBL/GenBank/DDBJ whole genome shotgun (WGS) entry which is preliminary data.</text>
</comment>
<feature type="compositionally biased region" description="Polar residues" evidence="1">
    <location>
        <begin position="247"/>
        <end position="257"/>
    </location>
</feature>